<protein>
    <submittedName>
        <fullName evidence="2">Uncharacterized protein</fullName>
    </submittedName>
</protein>
<evidence type="ECO:0000313" key="3">
    <source>
        <dbReference type="Proteomes" id="UP000192486"/>
    </source>
</evidence>
<organism evidence="2 3">
    <name type="scientific">Sporosarcina ureae</name>
    <dbReference type="NCBI Taxonomy" id="1571"/>
    <lineage>
        <taxon>Bacteria</taxon>
        <taxon>Bacillati</taxon>
        <taxon>Bacillota</taxon>
        <taxon>Bacilli</taxon>
        <taxon>Bacillales</taxon>
        <taxon>Caryophanaceae</taxon>
        <taxon>Sporosarcina</taxon>
    </lineage>
</organism>
<dbReference type="Proteomes" id="UP000192486">
    <property type="component" value="Chromosome"/>
</dbReference>
<keyword evidence="1" id="KW-0472">Membrane</keyword>
<dbReference type="EMBL" id="CP015108">
    <property type="protein sequence ID" value="ARF14613.1"/>
    <property type="molecule type" value="Genomic_DNA"/>
</dbReference>
<keyword evidence="1" id="KW-0812">Transmembrane</keyword>
<gene>
    <name evidence="2" type="ORF">SporoS204_10905</name>
</gene>
<sequence>MKLKWIMGLAITASAAAALYFIIKLNLEYAILFMLIMFTFTNAARTIMYRNQGLMREAKWMLWMALFFGVGSLGALAYILLF</sequence>
<reference evidence="2 3" key="1">
    <citation type="submission" date="2016-04" db="EMBL/GenBank/DDBJ databases">
        <title>Comparative Genomics and Epigenetics of Sporosarcina ureae.</title>
        <authorList>
            <person name="Oliver A.S."/>
            <person name="Cooper K.K."/>
        </authorList>
    </citation>
    <scope>NUCLEOTIDE SEQUENCE [LARGE SCALE GENOMIC DNA]</scope>
    <source>
        <strain evidence="2 3">S204</strain>
    </source>
</reference>
<keyword evidence="3" id="KW-1185">Reference proteome</keyword>
<evidence type="ECO:0000313" key="2">
    <source>
        <dbReference type="EMBL" id="ARF14613.1"/>
    </source>
</evidence>
<accession>A0ABN4YRF4</accession>
<feature type="transmembrane region" description="Helical" evidence="1">
    <location>
        <begin position="5"/>
        <end position="23"/>
    </location>
</feature>
<proteinExistence type="predicted"/>
<feature type="transmembrane region" description="Helical" evidence="1">
    <location>
        <begin position="60"/>
        <end position="81"/>
    </location>
</feature>
<keyword evidence="1" id="KW-1133">Transmembrane helix</keyword>
<feature type="transmembrane region" description="Helical" evidence="1">
    <location>
        <begin position="29"/>
        <end position="48"/>
    </location>
</feature>
<name>A0ABN4YRF4_SPOUR</name>
<evidence type="ECO:0000256" key="1">
    <source>
        <dbReference type="SAM" id="Phobius"/>
    </source>
</evidence>
<dbReference type="RefSeq" id="WP_029054743.1">
    <property type="nucleotide sequence ID" value="NZ_CP015108.1"/>
</dbReference>